<feature type="transmembrane region" description="Helical" evidence="9">
    <location>
        <begin position="46"/>
        <end position="62"/>
    </location>
</feature>
<keyword evidence="7 9" id="KW-1133">Transmembrane helix</keyword>
<keyword evidence="6" id="KW-0677">Repeat</keyword>
<organism evidence="10 11">
    <name type="scientific">Papaver nudicaule</name>
    <name type="common">Iceland poppy</name>
    <dbReference type="NCBI Taxonomy" id="74823"/>
    <lineage>
        <taxon>Eukaryota</taxon>
        <taxon>Viridiplantae</taxon>
        <taxon>Streptophyta</taxon>
        <taxon>Embryophyta</taxon>
        <taxon>Tracheophyta</taxon>
        <taxon>Spermatophyta</taxon>
        <taxon>Magnoliopsida</taxon>
        <taxon>Ranunculales</taxon>
        <taxon>Papaveraceae</taxon>
        <taxon>Papaveroideae</taxon>
        <taxon>Papaver</taxon>
    </lineage>
</organism>
<dbReference type="GO" id="GO:0012505">
    <property type="term" value="C:endomembrane system"/>
    <property type="evidence" value="ECO:0007669"/>
    <property type="project" value="UniProtKB-SubCell"/>
</dbReference>
<evidence type="ECO:0000256" key="6">
    <source>
        <dbReference type="ARBA" id="ARBA00022737"/>
    </source>
</evidence>
<comment type="subcellular location">
    <subcellularLocation>
        <location evidence="1">Endomembrane system</location>
        <topology evidence="1">Multi-pass membrane protein</topology>
    </subcellularLocation>
</comment>
<dbReference type="PANTHER" id="PTHR10791">
    <property type="entry name" value="RAG1-ACTIVATING PROTEIN 1"/>
    <property type="match status" value="1"/>
</dbReference>
<dbReference type="Pfam" id="PF03083">
    <property type="entry name" value="MtN3_slv"/>
    <property type="match status" value="2"/>
</dbReference>
<dbReference type="Gene3D" id="1.20.1280.290">
    <property type="match status" value="2"/>
</dbReference>
<dbReference type="GO" id="GO:0051119">
    <property type="term" value="F:sugar transmembrane transporter activity"/>
    <property type="evidence" value="ECO:0007669"/>
    <property type="project" value="InterPro"/>
</dbReference>
<comment type="similarity">
    <text evidence="2">Belongs to the SWEET sugar transporter family.</text>
</comment>
<evidence type="ECO:0000256" key="2">
    <source>
        <dbReference type="ARBA" id="ARBA00007809"/>
    </source>
</evidence>
<sequence>MVSTDAIHTIVGSIGTVISLGLFLTPVPTYYSMYKKDAVEDLSPHPYFFSILSCAFWIYSCIRRHKSLLFVIMNGIGLAIGLIHVAMYLIHVSKKQRLPLVLAYACVSVCFLLVMVFFTFIPEKSRFEDLGYLCSCTSLSTFLTTMLPTVYATKSVDHVSIWLSLGNLLNGGCWITYGLFGPDNDIVLFSIVACILSVIQLIVYAYYSLRYPHSKNTAAGELQIPDVV</sequence>
<evidence type="ECO:0000256" key="4">
    <source>
        <dbReference type="ARBA" id="ARBA00022597"/>
    </source>
</evidence>
<evidence type="ECO:0000256" key="7">
    <source>
        <dbReference type="ARBA" id="ARBA00022989"/>
    </source>
</evidence>
<evidence type="ECO:0008006" key="12">
    <source>
        <dbReference type="Google" id="ProtNLM"/>
    </source>
</evidence>
<comment type="caution">
    <text evidence="10">The sequence shown here is derived from an EMBL/GenBank/DDBJ whole genome shotgun (WGS) entry which is preliminary data.</text>
</comment>
<keyword evidence="4" id="KW-0762">Sugar transport</keyword>
<accession>A0AA41VTB2</accession>
<evidence type="ECO:0000313" key="11">
    <source>
        <dbReference type="Proteomes" id="UP001177140"/>
    </source>
</evidence>
<feature type="transmembrane region" description="Helical" evidence="9">
    <location>
        <begin position="101"/>
        <end position="118"/>
    </location>
</feature>
<feature type="transmembrane region" description="Helical" evidence="9">
    <location>
        <begin position="159"/>
        <end position="180"/>
    </location>
</feature>
<evidence type="ECO:0000256" key="9">
    <source>
        <dbReference type="SAM" id="Phobius"/>
    </source>
</evidence>
<keyword evidence="5 9" id="KW-0812">Transmembrane</keyword>
<evidence type="ECO:0000256" key="5">
    <source>
        <dbReference type="ARBA" id="ARBA00022692"/>
    </source>
</evidence>
<feature type="transmembrane region" description="Helical" evidence="9">
    <location>
        <begin position="186"/>
        <end position="207"/>
    </location>
</feature>
<name>A0AA41VTB2_PAPNU</name>
<evidence type="ECO:0000313" key="10">
    <source>
        <dbReference type="EMBL" id="MCL7047047.1"/>
    </source>
</evidence>
<feature type="transmembrane region" description="Helical" evidence="9">
    <location>
        <begin position="68"/>
        <end position="89"/>
    </location>
</feature>
<evidence type="ECO:0000256" key="3">
    <source>
        <dbReference type="ARBA" id="ARBA00022448"/>
    </source>
</evidence>
<dbReference type="PANTHER" id="PTHR10791:SF236">
    <property type="entry name" value="BIDIRECTIONAL SUGAR TRANSPORTER SWEET8"/>
    <property type="match status" value="1"/>
</dbReference>
<protein>
    <recommendedName>
        <fullName evidence="12">Bidirectional sugar transporter SWEET</fullName>
    </recommendedName>
</protein>
<proteinExistence type="inferred from homology"/>
<dbReference type="InterPro" id="IPR047664">
    <property type="entry name" value="SWEET"/>
</dbReference>
<keyword evidence="8 9" id="KW-0472">Membrane</keyword>
<evidence type="ECO:0000256" key="8">
    <source>
        <dbReference type="ARBA" id="ARBA00023136"/>
    </source>
</evidence>
<keyword evidence="3" id="KW-0813">Transport</keyword>
<evidence type="ECO:0000256" key="1">
    <source>
        <dbReference type="ARBA" id="ARBA00004127"/>
    </source>
</evidence>
<dbReference type="AlphaFoldDB" id="A0AA41VTB2"/>
<dbReference type="GO" id="GO:0016020">
    <property type="term" value="C:membrane"/>
    <property type="evidence" value="ECO:0007669"/>
    <property type="project" value="InterPro"/>
</dbReference>
<reference evidence="10" key="1">
    <citation type="submission" date="2022-03" db="EMBL/GenBank/DDBJ databases">
        <title>A functionally conserved STORR gene fusion in Papaver species that diverged 16.8 million years ago.</title>
        <authorList>
            <person name="Catania T."/>
        </authorList>
    </citation>
    <scope>NUCLEOTIDE SEQUENCE</scope>
    <source>
        <strain evidence="10">S-191538</strain>
    </source>
</reference>
<dbReference type="InterPro" id="IPR004316">
    <property type="entry name" value="SWEET_rpt"/>
</dbReference>
<gene>
    <name evidence="10" type="ORF">MKW94_009441</name>
</gene>
<dbReference type="Proteomes" id="UP001177140">
    <property type="component" value="Unassembled WGS sequence"/>
</dbReference>
<keyword evidence="11" id="KW-1185">Reference proteome</keyword>
<feature type="transmembrane region" description="Helical" evidence="9">
    <location>
        <begin position="6"/>
        <end position="25"/>
    </location>
</feature>
<dbReference type="EMBL" id="JAJJMA010288792">
    <property type="protein sequence ID" value="MCL7047047.1"/>
    <property type="molecule type" value="Genomic_DNA"/>
</dbReference>